<sequence>MIHPSAIVHPGACIAEGVEIGPFSVIGEHVEIGACTTVGPHVVITGHTRIGRDNRIFQFCSLGEMPQDKKYRGEPTRLEIGDRNTIREYCNFNTGTVQDAGVTRIGDDNWVMANVHIGHDCQVGNQTILANNVTIAGHVSVGDWVILGGMTAVHQFVRIGAHSMCGGGTILLQDLPPYVMASGNPAATHGTNSEGLRRRGFAPEAVTAIKRAYKILYRNGNTLEEARIQLAELAQSVKEVQPMVDFISVAGRGIVR</sequence>
<dbReference type="InterPro" id="IPR029098">
    <property type="entry name" value="Acetyltransf_C"/>
</dbReference>
<keyword evidence="7 8" id="KW-0012">Acyltransferase</keyword>
<dbReference type="PROSITE" id="PS00101">
    <property type="entry name" value="HEXAPEP_TRANSFERASES"/>
    <property type="match status" value="1"/>
</dbReference>
<dbReference type="UniPathway" id="UPA00359">
    <property type="reaction ID" value="UER00477"/>
</dbReference>
<organism evidence="10 11">
    <name type="scientific">Niveibacterium umoris</name>
    <dbReference type="NCBI Taxonomy" id="1193620"/>
    <lineage>
        <taxon>Bacteria</taxon>
        <taxon>Pseudomonadati</taxon>
        <taxon>Pseudomonadota</taxon>
        <taxon>Betaproteobacteria</taxon>
        <taxon>Rhodocyclales</taxon>
        <taxon>Rhodocyclaceae</taxon>
        <taxon>Niveibacterium</taxon>
    </lineage>
</organism>
<evidence type="ECO:0000256" key="8">
    <source>
        <dbReference type="HAMAP-Rule" id="MF_00387"/>
    </source>
</evidence>
<dbReference type="GO" id="GO:0008780">
    <property type="term" value="F:acyl-[acyl-carrier-protein]-UDP-N-acetylglucosamine O-acyltransferase activity"/>
    <property type="evidence" value="ECO:0007669"/>
    <property type="project" value="UniProtKB-UniRule"/>
</dbReference>
<dbReference type="Pfam" id="PF00132">
    <property type="entry name" value="Hexapep"/>
    <property type="match status" value="2"/>
</dbReference>
<dbReference type="NCBIfam" id="NF003657">
    <property type="entry name" value="PRK05289.1"/>
    <property type="match status" value="1"/>
</dbReference>
<accession>A0A840BFS4</accession>
<proteinExistence type="inferred from homology"/>
<dbReference type="GO" id="GO:0009245">
    <property type="term" value="P:lipid A biosynthetic process"/>
    <property type="evidence" value="ECO:0007669"/>
    <property type="project" value="UniProtKB-UniRule"/>
</dbReference>
<keyword evidence="3 8" id="KW-0441">Lipid A biosynthesis</keyword>
<dbReference type="InterPro" id="IPR001451">
    <property type="entry name" value="Hexapep"/>
</dbReference>
<evidence type="ECO:0000256" key="6">
    <source>
        <dbReference type="ARBA" id="ARBA00023098"/>
    </source>
</evidence>
<dbReference type="PANTHER" id="PTHR43480">
    <property type="entry name" value="ACYL-[ACYL-CARRIER-PROTEIN]--UDP-N-ACETYLGLUCOSAMINE O-ACYLTRANSFERASE"/>
    <property type="match status" value="1"/>
</dbReference>
<dbReference type="InterPro" id="IPR018357">
    <property type="entry name" value="Hexapep_transf_CS"/>
</dbReference>
<dbReference type="Pfam" id="PF13720">
    <property type="entry name" value="Acetyltransf_11"/>
    <property type="match status" value="1"/>
</dbReference>
<keyword evidence="5 8" id="KW-0677">Repeat</keyword>
<dbReference type="GO" id="GO:0016020">
    <property type="term" value="C:membrane"/>
    <property type="evidence" value="ECO:0007669"/>
    <property type="project" value="GOC"/>
</dbReference>
<feature type="domain" description="UDP N-acetylglucosamine O-acyltransferase C-terminal" evidence="9">
    <location>
        <begin position="174"/>
        <end position="255"/>
    </location>
</feature>
<evidence type="ECO:0000256" key="3">
    <source>
        <dbReference type="ARBA" id="ARBA00022556"/>
    </source>
</evidence>
<gene>
    <name evidence="8" type="primary">lpxA</name>
    <name evidence="10" type="ORF">GGR36_000821</name>
</gene>
<dbReference type="PANTHER" id="PTHR43480:SF1">
    <property type="entry name" value="ACYL-[ACYL-CARRIER-PROTEIN]--UDP-N-ACETYLGLUCOSAMINE O-ACYLTRANSFERASE, MITOCHONDRIAL-RELATED"/>
    <property type="match status" value="1"/>
</dbReference>
<evidence type="ECO:0000313" key="11">
    <source>
        <dbReference type="Proteomes" id="UP000561045"/>
    </source>
</evidence>
<name>A0A840BFS4_9RHOO</name>
<comment type="caution">
    <text evidence="10">The sequence shown here is derived from an EMBL/GenBank/DDBJ whole genome shotgun (WGS) entry which is preliminary data.</text>
</comment>
<evidence type="ECO:0000256" key="5">
    <source>
        <dbReference type="ARBA" id="ARBA00022737"/>
    </source>
</evidence>
<dbReference type="InterPro" id="IPR037157">
    <property type="entry name" value="Acetyltransf_C_sf"/>
</dbReference>
<dbReference type="AlphaFoldDB" id="A0A840BFS4"/>
<dbReference type="Gene3D" id="1.20.1180.10">
    <property type="entry name" value="Udp N-acetylglucosamine O-acyltransferase, C-terminal domain"/>
    <property type="match status" value="1"/>
</dbReference>
<dbReference type="InterPro" id="IPR011004">
    <property type="entry name" value="Trimer_LpxA-like_sf"/>
</dbReference>
<dbReference type="NCBIfam" id="TIGR01852">
    <property type="entry name" value="lipid_A_lpxA"/>
    <property type="match status" value="1"/>
</dbReference>
<evidence type="ECO:0000313" key="10">
    <source>
        <dbReference type="EMBL" id="MBB4011513.1"/>
    </source>
</evidence>
<dbReference type="EMBL" id="JACIET010000001">
    <property type="protein sequence ID" value="MBB4011513.1"/>
    <property type="molecule type" value="Genomic_DNA"/>
</dbReference>
<comment type="pathway">
    <text evidence="8">Glycolipid biosynthesis; lipid IV(A) biosynthesis; lipid IV(A) from (3R)-3-hydroxytetradecanoyl-[acyl-carrier-protein] and UDP-N-acetyl-alpha-D-glucosamine: step 1/6.</text>
</comment>
<dbReference type="GO" id="GO:0005737">
    <property type="term" value="C:cytoplasm"/>
    <property type="evidence" value="ECO:0007669"/>
    <property type="project" value="UniProtKB-SubCell"/>
</dbReference>
<keyword evidence="2 8" id="KW-0444">Lipid biosynthesis</keyword>
<keyword evidence="1 8" id="KW-0963">Cytoplasm</keyword>
<evidence type="ECO:0000256" key="1">
    <source>
        <dbReference type="ARBA" id="ARBA00022490"/>
    </source>
</evidence>
<keyword evidence="4 8" id="KW-0808">Transferase</keyword>
<comment type="function">
    <text evidence="8">Involved in the biosynthesis of lipid A, a phosphorylated glycolipid that anchors the lipopolysaccharide to the outer membrane of the cell.</text>
</comment>
<keyword evidence="6 8" id="KW-0443">Lipid metabolism</keyword>
<comment type="similarity">
    <text evidence="8">Belongs to the transferase hexapeptide repeat family. LpxA subfamily.</text>
</comment>
<evidence type="ECO:0000256" key="2">
    <source>
        <dbReference type="ARBA" id="ARBA00022516"/>
    </source>
</evidence>
<dbReference type="Proteomes" id="UP000561045">
    <property type="component" value="Unassembled WGS sequence"/>
</dbReference>
<dbReference type="RefSeq" id="WP_183632147.1">
    <property type="nucleotide sequence ID" value="NZ_BAABLE010000011.1"/>
</dbReference>
<protein>
    <recommendedName>
        <fullName evidence="8">Acyl-[acyl-carrier-protein]--UDP-N-acetylglucosamine O-acyltransferase</fullName>
        <shortName evidence="8">UDP-N-acetylglucosamine acyltransferase</shortName>
        <ecNumber evidence="8">2.3.1.129</ecNumber>
    </recommendedName>
</protein>
<reference evidence="10 11" key="1">
    <citation type="submission" date="2020-08" db="EMBL/GenBank/DDBJ databases">
        <title>Genomic Encyclopedia of Type Strains, Phase IV (KMG-IV): sequencing the most valuable type-strain genomes for metagenomic binning, comparative biology and taxonomic classification.</title>
        <authorList>
            <person name="Goeker M."/>
        </authorList>
    </citation>
    <scope>NUCLEOTIDE SEQUENCE [LARGE SCALE GENOMIC DNA]</scope>
    <source>
        <strain evidence="10 11">DSM 106739</strain>
    </source>
</reference>
<evidence type="ECO:0000256" key="7">
    <source>
        <dbReference type="ARBA" id="ARBA00023315"/>
    </source>
</evidence>
<dbReference type="PIRSF" id="PIRSF000456">
    <property type="entry name" value="UDP-GlcNAc_acltr"/>
    <property type="match status" value="1"/>
</dbReference>
<comment type="subunit">
    <text evidence="8">Homotrimer.</text>
</comment>
<evidence type="ECO:0000259" key="9">
    <source>
        <dbReference type="Pfam" id="PF13720"/>
    </source>
</evidence>
<keyword evidence="11" id="KW-1185">Reference proteome</keyword>
<dbReference type="EC" id="2.3.1.129" evidence="8"/>
<comment type="catalytic activity">
    <reaction evidence="8">
        <text>a (3R)-hydroxyacyl-[ACP] + UDP-N-acetyl-alpha-D-glucosamine = a UDP-3-O-[(3R)-3-hydroxyacyl]-N-acetyl-alpha-D-glucosamine + holo-[ACP]</text>
        <dbReference type="Rhea" id="RHEA:67812"/>
        <dbReference type="Rhea" id="RHEA-COMP:9685"/>
        <dbReference type="Rhea" id="RHEA-COMP:9945"/>
        <dbReference type="ChEBI" id="CHEBI:57705"/>
        <dbReference type="ChEBI" id="CHEBI:64479"/>
        <dbReference type="ChEBI" id="CHEBI:78827"/>
        <dbReference type="ChEBI" id="CHEBI:173225"/>
        <dbReference type="EC" id="2.3.1.129"/>
    </reaction>
</comment>
<dbReference type="CDD" id="cd03351">
    <property type="entry name" value="LbH_UDP-GlcNAc_AT"/>
    <property type="match status" value="1"/>
</dbReference>
<evidence type="ECO:0000256" key="4">
    <source>
        <dbReference type="ARBA" id="ARBA00022679"/>
    </source>
</evidence>
<dbReference type="SUPFAM" id="SSF51161">
    <property type="entry name" value="Trimeric LpxA-like enzymes"/>
    <property type="match status" value="1"/>
</dbReference>
<dbReference type="InterPro" id="IPR010137">
    <property type="entry name" value="Lipid_A_LpxA"/>
</dbReference>
<dbReference type="HAMAP" id="MF_00387">
    <property type="entry name" value="LpxA"/>
    <property type="match status" value="1"/>
</dbReference>
<dbReference type="Gene3D" id="2.160.10.10">
    <property type="entry name" value="Hexapeptide repeat proteins"/>
    <property type="match status" value="1"/>
</dbReference>
<comment type="subcellular location">
    <subcellularLocation>
        <location evidence="8">Cytoplasm</location>
    </subcellularLocation>
</comment>